<dbReference type="InterPro" id="IPR036291">
    <property type="entry name" value="NAD(P)-bd_dom_sf"/>
</dbReference>
<keyword evidence="4" id="KW-1185">Reference proteome</keyword>
<dbReference type="SUPFAM" id="SSF51735">
    <property type="entry name" value="NAD(P)-binding Rossmann-fold domains"/>
    <property type="match status" value="1"/>
</dbReference>
<dbReference type="RefSeq" id="XP_062625053.1">
    <property type="nucleotide sequence ID" value="XM_062769069.1"/>
</dbReference>
<dbReference type="InterPro" id="IPR013944">
    <property type="entry name" value="OxRdtase_put_C"/>
</dbReference>
<reference evidence="3" key="1">
    <citation type="submission" date="2023-10" db="EMBL/GenBank/DDBJ databases">
        <authorList>
            <person name="Noh H."/>
        </authorList>
    </citation>
    <scope>NUCLEOTIDE SEQUENCE</scope>
    <source>
        <strain evidence="3">DUCC4014</strain>
    </source>
</reference>
<feature type="domain" description="Oxidoreductase putative C-terminal" evidence="2">
    <location>
        <begin position="224"/>
        <end position="365"/>
    </location>
</feature>
<accession>A0AAF0Y416</accession>
<dbReference type="Gene3D" id="3.30.360.10">
    <property type="entry name" value="Dihydrodipicolinate Reductase, domain 2"/>
    <property type="match status" value="1"/>
</dbReference>
<evidence type="ECO:0000259" key="2">
    <source>
        <dbReference type="Pfam" id="PF08635"/>
    </source>
</evidence>
<protein>
    <submittedName>
        <fullName evidence="3">Purtative protein UNK417</fullName>
    </submittedName>
</protein>
<dbReference type="EMBL" id="CP086715">
    <property type="protein sequence ID" value="WOO79022.1"/>
    <property type="molecule type" value="Genomic_DNA"/>
</dbReference>
<dbReference type="PANTHER" id="PTHR43249:SF1">
    <property type="entry name" value="D-GLUCOSIDE 3-DEHYDROGENASE"/>
    <property type="match status" value="1"/>
</dbReference>
<dbReference type="InterPro" id="IPR000683">
    <property type="entry name" value="Gfo/Idh/MocA-like_OxRdtase_N"/>
</dbReference>
<evidence type="ECO:0000313" key="4">
    <source>
        <dbReference type="Proteomes" id="UP000827549"/>
    </source>
</evidence>
<dbReference type="GeneID" id="87805808"/>
<feature type="domain" description="Gfo/Idh/MocA-like oxidoreductase N-terminal" evidence="1">
    <location>
        <begin position="66"/>
        <end position="221"/>
    </location>
</feature>
<organism evidence="3 4">
    <name type="scientific">Vanrija pseudolonga</name>
    <dbReference type="NCBI Taxonomy" id="143232"/>
    <lineage>
        <taxon>Eukaryota</taxon>
        <taxon>Fungi</taxon>
        <taxon>Dikarya</taxon>
        <taxon>Basidiomycota</taxon>
        <taxon>Agaricomycotina</taxon>
        <taxon>Tremellomycetes</taxon>
        <taxon>Trichosporonales</taxon>
        <taxon>Trichosporonaceae</taxon>
        <taxon>Vanrija</taxon>
    </lineage>
</organism>
<evidence type="ECO:0000259" key="1">
    <source>
        <dbReference type="Pfam" id="PF01408"/>
    </source>
</evidence>
<name>A0AAF0Y416_9TREE</name>
<dbReference type="InterPro" id="IPR052515">
    <property type="entry name" value="Gfo/Idh/MocA_Oxidoreductase"/>
</dbReference>
<dbReference type="PANTHER" id="PTHR43249">
    <property type="entry name" value="UDP-N-ACETYL-2-AMINO-2-DEOXY-D-GLUCURONATE OXIDASE"/>
    <property type="match status" value="1"/>
</dbReference>
<dbReference type="Pfam" id="PF08635">
    <property type="entry name" value="ox_reductase_C"/>
    <property type="match status" value="1"/>
</dbReference>
<sequence length="457" mass="50510">MLLSRILPAVSRLPRRFPLQNPIRPLTMTGVQNSKATPEVRGLQAPTYEAPDLKLPSHEGPQFDAIMVGAGFAMFGSPEGPWNMARRAEVKLGPRLKVHAVIDPNEPRARACLDEKAKVFVRDSYKDTVILPNLAAYAEKVKAGAAPVPKAVFVASPPQFRGGLESHTDLEVQINKFFPESAIFVEKPIATGAPWDKSVNQSKEVGTILEKQHKGVVSVGHCLRYLKSAQLLKKILEENNLTVMATFGRYIMSYELAVKPEFWTLSKCQGPIIENGTHLADLCRYFGGDVDLDSLSAHAIEADEKLGQLSKLGFDESVIPPYERIPRVTQASWKFTNGAVGSLLHGLILHDGDYAIELEVYADGYQFILQDPYGEAKLLVRRPGSAEFETIDTPNDDPYYNEMSNFIDAVEGGDDPRILSGWDDAAKSYEFTWAIRNASEKSSAERRQRQGIPAPSA</sequence>
<dbReference type="Gene3D" id="3.40.50.720">
    <property type="entry name" value="NAD(P)-binding Rossmann-like Domain"/>
    <property type="match status" value="1"/>
</dbReference>
<dbReference type="RefSeq" id="XP_062625054.1">
    <property type="nucleotide sequence ID" value="XM_062769070.1"/>
</dbReference>
<proteinExistence type="predicted"/>
<dbReference type="Pfam" id="PF01408">
    <property type="entry name" value="GFO_IDH_MocA"/>
    <property type="match status" value="1"/>
</dbReference>
<evidence type="ECO:0000313" key="3">
    <source>
        <dbReference type="EMBL" id="WOO79022.1"/>
    </source>
</evidence>
<dbReference type="EMBL" id="CP086715">
    <property type="protein sequence ID" value="WOO79021.1"/>
    <property type="molecule type" value="Genomic_DNA"/>
</dbReference>
<dbReference type="SUPFAM" id="SSF55347">
    <property type="entry name" value="Glyceraldehyde-3-phosphate dehydrogenase-like, C-terminal domain"/>
    <property type="match status" value="1"/>
</dbReference>
<dbReference type="Proteomes" id="UP000827549">
    <property type="component" value="Chromosome 2"/>
</dbReference>
<dbReference type="AlphaFoldDB" id="A0AAF0Y416"/>
<gene>
    <name evidence="3" type="primary">SPAC2E11.17_1</name>
    <name evidence="3" type="ORF">LOC62_02G002561</name>
</gene>
<dbReference type="GO" id="GO:0000166">
    <property type="term" value="F:nucleotide binding"/>
    <property type="evidence" value="ECO:0007669"/>
    <property type="project" value="InterPro"/>
</dbReference>